<gene>
    <name evidence="2" type="ORF">AVEN_265479_1</name>
</gene>
<dbReference type="Proteomes" id="UP000499080">
    <property type="component" value="Unassembled WGS sequence"/>
</dbReference>
<proteinExistence type="predicted"/>
<feature type="compositionally biased region" description="Basic and acidic residues" evidence="1">
    <location>
        <begin position="76"/>
        <end position="96"/>
    </location>
</feature>
<feature type="compositionally biased region" description="Basic residues" evidence="1">
    <location>
        <begin position="1"/>
        <end position="10"/>
    </location>
</feature>
<feature type="region of interest" description="Disordered" evidence="1">
    <location>
        <begin position="1"/>
        <end position="34"/>
    </location>
</feature>
<comment type="caution">
    <text evidence="2">The sequence shown here is derived from an EMBL/GenBank/DDBJ whole genome shotgun (WGS) entry which is preliminary data.</text>
</comment>
<dbReference type="EMBL" id="BGPR01000191">
    <property type="protein sequence ID" value="GBM03441.1"/>
    <property type="molecule type" value="Genomic_DNA"/>
</dbReference>
<evidence type="ECO:0000313" key="3">
    <source>
        <dbReference type="Proteomes" id="UP000499080"/>
    </source>
</evidence>
<keyword evidence="3" id="KW-1185">Reference proteome</keyword>
<sequence>MHSKSRKILRHPRESHLRSGSLRQDGCEAGGLQLNPKNTEAAIRIVIASLYRTAVASRSRLKRKEGDRNKKRKKEGRREKAGKKIADKIKEKKHEAGVSSKNR</sequence>
<feature type="compositionally biased region" description="Basic residues" evidence="1">
    <location>
        <begin position="59"/>
        <end position="75"/>
    </location>
</feature>
<protein>
    <submittedName>
        <fullName evidence="2">Uncharacterized protein</fullName>
    </submittedName>
</protein>
<dbReference type="AlphaFoldDB" id="A0A4Y2CGA6"/>
<accession>A0A4Y2CGA6</accession>
<evidence type="ECO:0000256" key="1">
    <source>
        <dbReference type="SAM" id="MobiDB-lite"/>
    </source>
</evidence>
<name>A0A4Y2CGA6_ARAVE</name>
<reference evidence="2 3" key="1">
    <citation type="journal article" date="2019" name="Sci. Rep.">
        <title>Orb-weaving spider Araneus ventricosus genome elucidates the spidroin gene catalogue.</title>
        <authorList>
            <person name="Kono N."/>
            <person name="Nakamura H."/>
            <person name="Ohtoshi R."/>
            <person name="Moran D.A.P."/>
            <person name="Shinohara A."/>
            <person name="Yoshida Y."/>
            <person name="Fujiwara M."/>
            <person name="Mori M."/>
            <person name="Tomita M."/>
            <person name="Arakawa K."/>
        </authorList>
    </citation>
    <scope>NUCLEOTIDE SEQUENCE [LARGE SCALE GENOMIC DNA]</scope>
</reference>
<feature type="region of interest" description="Disordered" evidence="1">
    <location>
        <begin position="56"/>
        <end position="103"/>
    </location>
</feature>
<evidence type="ECO:0000313" key="2">
    <source>
        <dbReference type="EMBL" id="GBM03441.1"/>
    </source>
</evidence>
<organism evidence="2 3">
    <name type="scientific">Araneus ventricosus</name>
    <name type="common">Orbweaver spider</name>
    <name type="synonym">Epeira ventricosa</name>
    <dbReference type="NCBI Taxonomy" id="182803"/>
    <lineage>
        <taxon>Eukaryota</taxon>
        <taxon>Metazoa</taxon>
        <taxon>Ecdysozoa</taxon>
        <taxon>Arthropoda</taxon>
        <taxon>Chelicerata</taxon>
        <taxon>Arachnida</taxon>
        <taxon>Araneae</taxon>
        <taxon>Araneomorphae</taxon>
        <taxon>Entelegynae</taxon>
        <taxon>Araneoidea</taxon>
        <taxon>Araneidae</taxon>
        <taxon>Araneus</taxon>
    </lineage>
</organism>